<keyword evidence="2" id="KW-0863">Zinc-finger</keyword>
<accession>A0A7S3FYB2</accession>
<dbReference type="AlphaFoldDB" id="A0A7S3FYB2"/>
<keyword evidence="3" id="KW-0862">Zinc</keyword>
<dbReference type="GO" id="GO:0008270">
    <property type="term" value="F:zinc ion binding"/>
    <property type="evidence" value="ECO:0007669"/>
    <property type="project" value="UniProtKB-KW"/>
</dbReference>
<name>A0A7S3FYB2_9SPIT</name>
<reference evidence="5" key="1">
    <citation type="submission" date="2021-01" db="EMBL/GenBank/DDBJ databases">
        <authorList>
            <person name="Corre E."/>
            <person name="Pelletier E."/>
            <person name="Niang G."/>
            <person name="Scheremetjew M."/>
            <person name="Finn R."/>
            <person name="Kale V."/>
            <person name="Holt S."/>
            <person name="Cochrane G."/>
            <person name="Meng A."/>
            <person name="Brown T."/>
            <person name="Cohen L."/>
        </authorList>
    </citation>
    <scope>NUCLEOTIDE SEQUENCE</scope>
    <source>
        <strain evidence="5">Ras09</strain>
    </source>
</reference>
<sequence length="226" mass="26569">MLVKELDENQIKRIQKEQASVSDLTELFINNMSSDVLKDINDDHVVKLHAGNFTNVSRLKLYFLGQQQDTWEIKSFSTVAKFICTNSQCDQVMWSSSRATLELIYMRPRYGIYQIVVRAYKRVCQKCGTLAEIEIDMEESYDRLRFLIANEIKVSISKDWRMKNALKRNIKEILCEPMEFEADEIEEITPKMVYYHNMHQKSCSACLLGFCVYLIVQGKQKQQFFK</sequence>
<evidence type="ECO:0000256" key="1">
    <source>
        <dbReference type="ARBA" id="ARBA00022723"/>
    </source>
</evidence>
<gene>
    <name evidence="5" type="ORF">SRAS04492_LOCUS9519</name>
</gene>
<dbReference type="Pfam" id="PF13695">
    <property type="entry name" value="Zn_ribbon_3CxxC"/>
    <property type="match status" value="1"/>
</dbReference>
<organism evidence="5">
    <name type="scientific">Strombidium rassoulzadegani</name>
    <dbReference type="NCBI Taxonomy" id="1082188"/>
    <lineage>
        <taxon>Eukaryota</taxon>
        <taxon>Sar</taxon>
        <taxon>Alveolata</taxon>
        <taxon>Ciliophora</taxon>
        <taxon>Intramacronucleata</taxon>
        <taxon>Spirotrichea</taxon>
        <taxon>Oligotrichia</taxon>
        <taxon>Strombidiidae</taxon>
        <taxon>Strombidium</taxon>
    </lineage>
</organism>
<dbReference type="EMBL" id="HBIA01019193">
    <property type="protein sequence ID" value="CAE0237710.1"/>
    <property type="molecule type" value="Transcribed_RNA"/>
</dbReference>
<proteinExistence type="predicted"/>
<evidence type="ECO:0000313" key="5">
    <source>
        <dbReference type="EMBL" id="CAE0237710.1"/>
    </source>
</evidence>
<feature type="domain" description="3CxxC-type" evidence="4">
    <location>
        <begin position="78"/>
        <end position="208"/>
    </location>
</feature>
<dbReference type="InterPro" id="IPR027377">
    <property type="entry name" value="ZAR1/RTP1-5-like_Znf-3CxxC"/>
</dbReference>
<evidence type="ECO:0000256" key="3">
    <source>
        <dbReference type="ARBA" id="ARBA00022833"/>
    </source>
</evidence>
<evidence type="ECO:0000256" key="2">
    <source>
        <dbReference type="ARBA" id="ARBA00022771"/>
    </source>
</evidence>
<protein>
    <recommendedName>
        <fullName evidence="4">3CxxC-type domain-containing protein</fullName>
    </recommendedName>
</protein>
<evidence type="ECO:0000259" key="4">
    <source>
        <dbReference type="Pfam" id="PF13695"/>
    </source>
</evidence>
<keyword evidence="1" id="KW-0479">Metal-binding</keyword>